<dbReference type="Pfam" id="PF14329">
    <property type="entry name" value="DUF4386"/>
    <property type="match status" value="1"/>
</dbReference>
<evidence type="ECO:0000313" key="2">
    <source>
        <dbReference type="EMBL" id="KYC36122.1"/>
    </source>
</evidence>
<name>A0A139WUK7_9CYAN</name>
<dbReference type="EMBL" id="ANNX02000047">
    <property type="protein sequence ID" value="KYC36122.1"/>
    <property type="molecule type" value="Genomic_DNA"/>
</dbReference>
<keyword evidence="1" id="KW-0812">Transmembrane</keyword>
<feature type="transmembrane region" description="Helical" evidence="1">
    <location>
        <begin position="87"/>
        <end position="112"/>
    </location>
</feature>
<feature type="transmembrane region" description="Helical" evidence="1">
    <location>
        <begin position="215"/>
        <end position="232"/>
    </location>
</feature>
<comment type="caution">
    <text evidence="2">The sequence shown here is derived from an EMBL/GenBank/DDBJ whole genome shotgun (WGS) entry which is preliminary data.</text>
</comment>
<dbReference type="RefSeq" id="WP_017742816.1">
    <property type="nucleotide sequence ID" value="NZ_KQ976354.1"/>
</dbReference>
<evidence type="ECO:0000313" key="3">
    <source>
        <dbReference type="Proteomes" id="UP000076925"/>
    </source>
</evidence>
<gene>
    <name evidence="2" type="ORF">WA1_41010</name>
</gene>
<sequence>MNRLQLVRTTGILLIFLVVLLNVPYSLLIQTFEYDDILRKPVDYVLTQFHAGGARLILTWFVFGLAALLFIPTSILLHKVLDREDTLYLTTATFMGAISGILQAVGLMRWVFVVPILANLYTDTTASTATREAVSVVYQAVHQYGGVVIGEHLGQFLLIGWTLGVGMAMRPSPLFKSWVAWWGLLTTPLLLLGQSELLATVIPAMPVVEATPVGFILWEIWLLIVGISLLRVPQKRLIIQTRTDLKL</sequence>
<keyword evidence="1" id="KW-1133">Transmembrane helix</keyword>
<dbReference type="AlphaFoldDB" id="A0A139WUK7"/>
<reference evidence="2 3" key="1">
    <citation type="journal article" date="2013" name="Genome Biol. Evol.">
        <title>Genomes of Stigonematalean cyanobacteria (subsection V) and the evolution of oxygenic photosynthesis from prokaryotes to plastids.</title>
        <authorList>
            <person name="Dagan T."/>
            <person name="Roettger M."/>
            <person name="Stucken K."/>
            <person name="Landan G."/>
            <person name="Koch R."/>
            <person name="Major P."/>
            <person name="Gould S.B."/>
            <person name="Goremykin V.V."/>
            <person name="Rippka R."/>
            <person name="Tandeau de Marsac N."/>
            <person name="Gugger M."/>
            <person name="Lockhart P.J."/>
            <person name="Allen J.F."/>
            <person name="Brune I."/>
            <person name="Maus I."/>
            <person name="Puhler A."/>
            <person name="Martin W.F."/>
        </authorList>
    </citation>
    <scope>NUCLEOTIDE SEQUENCE [LARGE SCALE GENOMIC DNA]</scope>
    <source>
        <strain evidence="2 3">PCC 7110</strain>
    </source>
</reference>
<protein>
    <recommendedName>
        <fullName evidence="4">DUF4386 domain-containing protein</fullName>
    </recommendedName>
</protein>
<feature type="transmembrane region" description="Helical" evidence="1">
    <location>
        <begin position="52"/>
        <end position="75"/>
    </location>
</feature>
<feature type="transmembrane region" description="Helical" evidence="1">
    <location>
        <begin position="144"/>
        <end position="166"/>
    </location>
</feature>
<dbReference type="InterPro" id="IPR025495">
    <property type="entry name" value="DUF4386"/>
</dbReference>
<dbReference type="OrthoDB" id="326446at2"/>
<accession>A0A139WUK7</accession>
<proteinExistence type="predicted"/>
<feature type="transmembrane region" description="Helical" evidence="1">
    <location>
        <begin position="178"/>
        <end position="195"/>
    </location>
</feature>
<feature type="transmembrane region" description="Helical" evidence="1">
    <location>
        <begin position="12"/>
        <end position="32"/>
    </location>
</feature>
<keyword evidence="1" id="KW-0472">Membrane</keyword>
<keyword evidence="3" id="KW-1185">Reference proteome</keyword>
<evidence type="ECO:0000256" key="1">
    <source>
        <dbReference type="SAM" id="Phobius"/>
    </source>
</evidence>
<evidence type="ECO:0008006" key="4">
    <source>
        <dbReference type="Google" id="ProtNLM"/>
    </source>
</evidence>
<dbReference type="Proteomes" id="UP000076925">
    <property type="component" value="Unassembled WGS sequence"/>
</dbReference>
<organism evidence="2 3">
    <name type="scientific">Scytonema hofmannii PCC 7110</name>
    <dbReference type="NCBI Taxonomy" id="128403"/>
    <lineage>
        <taxon>Bacteria</taxon>
        <taxon>Bacillati</taxon>
        <taxon>Cyanobacteriota</taxon>
        <taxon>Cyanophyceae</taxon>
        <taxon>Nostocales</taxon>
        <taxon>Scytonemataceae</taxon>
        <taxon>Scytonema</taxon>
    </lineage>
</organism>